<sequence>MISPRRFNGKDFNNEIAREIDYDFIALQHQVTKIILELTPEPSRVFLQVLLRKKPEDNTAGASSGTAPRHYSILKLPLNLAHEDTPICNFSKNSTRGRMF</sequence>
<name>A0A8X6YW28_9ARAC</name>
<comment type="caution">
    <text evidence="1">The sequence shown here is derived from an EMBL/GenBank/DDBJ whole genome shotgun (WGS) entry which is preliminary data.</text>
</comment>
<keyword evidence="2" id="KW-1185">Reference proteome</keyword>
<gene>
    <name evidence="1" type="ORF">TNIN_310381</name>
</gene>
<dbReference type="Proteomes" id="UP000886998">
    <property type="component" value="Unassembled WGS sequence"/>
</dbReference>
<evidence type="ECO:0000313" key="2">
    <source>
        <dbReference type="Proteomes" id="UP000886998"/>
    </source>
</evidence>
<dbReference type="EMBL" id="BMAV01022499">
    <property type="protein sequence ID" value="GFY77552.1"/>
    <property type="molecule type" value="Genomic_DNA"/>
</dbReference>
<accession>A0A8X6YW28</accession>
<reference evidence="1" key="1">
    <citation type="submission" date="2020-08" db="EMBL/GenBank/DDBJ databases">
        <title>Multicomponent nature underlies the extraordinary mechanical properties of spider dragline silk.</title>
        <authorList>
            <person name="Kono N."/>
            <person name="Nakamura H."/>
            <person name="Mori M."/>
            <person name="Yoshida Y."/>
            <person name="Ohtoshi R."/>
            <person name="Malay A.D."/>
            <person name="Moran D.A.P."/>
            <person name="Tomita M."/>
            <person name="Numata K."/>
            <person name="Arakawa K."/>
        </authorList>
    </citation>
    <scope>NUCLEOTIDE SEQUENCE</scope>
</reference>
<organism evidence="1 2">
    <name type="scientific">Trichonephila inaurata madagascariensis</name>
    <dbReference type="NCBI Taxonomy" id="2747483"/>
    <lineage>
        <taxon>Eukaryota</taxon>
        <taxon>Metazoa</taxon>
        <taxon>Ecdysozoa</taxon>
        <taxon>Arthropoda</taxon>
        <taxon>Chelicerata</taxon>
        <taxon>Arachnida</taxon>
        <taxon>Araneae</taxon>
        <taxon>Araneomorphae</taxon>
        <taxon>Entelegynae</taxon>
        <taxon>Araneoidea</taxon>
        <taxon>Nephilidae</taxon>
        <taxon>Trichonephila</taxon>
        <taxon>Trichonephila inaurata</taxon>
    </lineage>
</organism>
<protein>
    <submittedName>
        <fullName evidence="1">Uncharacterized protein</fullName>
    </submittedName>
</protein>
<evidence type="ECO:0000313" key="1">
    <source>
        <dbReference type="EMBL" id="GFY77552.1"/>
    </source>
</evidence>
<dbReference type="AlphaFoldDB" id="A0A8X6YW28"/>
<proteinExistence type="predicted"/>